<dbReference type="Gene3D" id="1.25.40.10">
    <property type="entry name" value="Tetratricopeptide repeat domain"/>
    <property type="match status" value="1"/>
</dbReference>
<keyword evidence="1" id="KW-0677">Repeat</keyword>
<dbReference type="InterPro" id="IPR036249">
    <property type="entry name" value="Thioredoxin-like_sf"/>
</dbReference>
<dbReference type="SMART" id="SM00028">
    <property type="entry name" value="TPR"/>
    <property type="match status" value="7"/>
</dbReference>
<dbReference type="Gene3D" id="3.40.30.10">
    <property type="entry name" value="Glutaredoxin"/>
    <property type="match status" value="1"/>
</dbReference>
<proteinExistence type="predicted"/>
<evidence type="ECO:0000256" key="2">
    <source>
        <dbReference type="ARBA" id="ARBA00022803"/>
    </source>
</evidence>
<dbReference type="Pfam" id="PF00515">
    <property type="entry name" value="TPR_1"/>
    <property type="match status" value="1"/>
</dbReference>
<reference evidence="6" key="2">
    <citation type="journal article" date="2015" name="Data Brief">
        <title>Shoot transcriptome of the giant reed, Arundo donax.</title>
        <authorList>
            <person name="Barrero R.A."/>
            <person name="Guerrero F.D."/>
            <person name="Moolhuijzen P."/>
            <person name="Goolsby J.A."/>
            <person name="Tidwell J."/>
            <person name="Bellgard S.E."/>
            <person name="Bellgard M.I."/>
        </authorList>
    </citation>
    <scope>NUCLEOTIDE SEQUENCE</scope>
    <source>
        <tissue evidence="6">Shoot tissue taken approximately 20 cm above the soil surface</tissue>
    </source>
</reference>
<dbReference type="GO" id="GO:0005737">
    <property type="term" value="C:cytoplasm"/>
    <property type="evidence" value="ECO:0007669"/>
    <property type="project" value="TreeGrafter"/>
</dbReference>
<dbReference type="EMBL" id="GBRH01219365">
    <property type="protein sequence ID" value="JAD78530.1"/>
    <property type="molecule type" value="Transcribed_RNA"/>
</dbReference>
<organism evidence="6">
    <name type="scientific">Arundo donax</name>
    <name type="common">Giant reed</name>
    <name type="synonym">Donax arundinaceus</name>
    <dbReference type="NCBI Taxonomy" id="35708"/>
    <lineage>
        <taxon>Eukaryota</taxon>
        <taxon>Viridiplantae</taxon>
        <taxon>Streptophyta</taxon>
        <taxon>Embryophyta</taxon>
        <taxon>Tracheophyta</taxon>
        <taxon>Spermatophyta</taxon>
        <taxon>Magnoliopsida</taxon>
        <taxon>Liliopsida</taxon>
        <taxon>Poales</taxon>
        <taxon>Poaceae</taxon>
        <taxon>PACMAD clade</taxon>
        <taxon>Arundinoideae</taxon>
        <taxon>Arundineae</taxon>
        <taxon>Arundo</taxon>
    </lineage>
</organism>
<dbReference type="Pfam" id="PF07719">
    <property type="entry name" value="TPR_2"/>
    <property type="match status" value="1"/>
</dbReference>
<dbReference type="CDD" id="cd02947">
    <property type="entry name" value="TRX_family"/>
    <property type="match status" value="1"/>
</dbReference>
<feature type="domain" description="Thioredoxin" evidence="5">
    <location>
        <begin position="591"/>
        <end position="659"/>
    </location>
</feature>
<evidence type="ECO:0000256" key="4">
    <source>
        <dbReference type="SAM" id="MobiDB-lite"/>
    </source>
</evidence>
<reference evidence="6" key="1">
    <citation type="submission" date="2014-09" db="EMBL/GenBank/DDBJ databases">
        <authorList>
            <person name="Magalhaes I.L.F."/>
            <person name="Oliveira U."/>
            <person name="Santos F.R."/>
            <person name="Vidigal T.H.D.A."/>
            <person name="Brescovit A.D."/>
            <person name="Santos A.J."/>
        </authorList>
    </citation>
    <scope>NUCLEOTIDE SEQUENCE</scope>
    <source>
        <tissue evidence="6">Shoot tissue taken approximately 20 cm above the soil surface</tissue>
    </source>
</reference>
<dbReference type="Pfam" id="PF00085">
    <property type="entry name" value="Thioredoxin"/>
    <property type="match status" value="1"/>
</dbReference>
<dbReference type="FunFam" id="3.40.30.10:FF:000211">
    <property type="entry name" value="TPR repeat-containing thioredoxin TTL4"/>
    <property type="match status" value="1"/>
</dbReference>
<dbReference type="InterPro" id="IPR011990">
    <property type="entry name" value="TPR-like_helical_dom_sf"/>
</dbReference>
<name>A0A0A9CYQ0_ARUDO</name>
<sequence length="679" mass="72305">MSEADRIRLRAAALALHDDGVRDKPDAKANVFADLGSPVSPLRPRASVATSSSSSSGSAKSPAPSNAGMACGRSHSGELVADSNPPRLPGHGHRRCGSGPLIFSGGSSGGSGGGGDRGSTASSPMLNALPAGNICPSRRVPGPASAPPPPRSRSDVLGSGTGHYGHGSIMRGAGLAPARSSIDASPFLGHPSRSPASSPGSSGSLQEGTRLGNEWYKKGKFAEALRHYDRAVALCPESAACRGNRAAALIGLDRLADALRECEEAVRLDPASGRAHSRVAGVCLRLGMIDKARRHFTQAGHLQQSDPTEWQKLQDVEMHLGRCTDARKIGDWKSALREADAAIAAGADSSQMLLALRSEALLRLHKLEEADSTLACLMKLESAVTTAKLLGMLAESYLHIVRAQVDMALGRFDAAVAAAEKARDLDPVNAEVGMTLNNVRLVAGARAKGNELFKAAKFSDASIAYGEGLKYDPSNSVLHCNRAACWSKLERWEKAVDDCNEALRIQPNYTKALLRRAASYAKLERWADCVRDYEVLRKELPSDKEVAEALFHAQIALKATHGEDVSNMKFGGEVEIVTNVELLCAAIRSPGVSVVYFMSAMNQQCTQTTPSVNALCTECPSVNFLKVNIDDSPMVAKAENVRIVPTFKIYKDGVRVKEMICPSLHVLRYSVRHYAVSSS</sequence>
<keyword evidence="2 3" id="KW-0802">TPR repeat</keyword>
<feature type="compositionally biased region" description="Low complexity" evidence="4">
    <location>
        <begin position="44"/>
        <end position="67"/>
    </location>
</feature>
<feature type="compositionally biased region" description="Gly residues" evidence="4">
    <location>
        <begin position="106"/>
        <end position="117"/>
    </location>
</feature>
<dbReference type="PANTHER" id="PTHR46050">
    <property type="entry name" value="TPR REPEAT-CONTAINING THIOREDOXIN"/>
    <property type="match status" value="1"/>
</dbReference>
<dbReference type="SUPFAM" id="SSF48452">
    <property type="entry name" value="TPR-like"/>
    <property type="match status" value="2"/>
</dbReference>
<evidence type="ECO:0000256" key="1">
    <source>
        <dbReference type="ARBA" id="ARBA00022737"/>
    </source>
</evidence>
<evidence type="ECO:0000256" key="3">
    <source>
        <dbReference type="PROSITE-ProRule" id="PRU00339"/>
    </source>
</evidence>
<dbReference type="InterPro" id="IPR013105">
    <property type="entry name" value="TPR_2"/>
</dbReference>
<feature type="region of interest" description="Disordered" evidence="4">
    <location>
        <begin position="32"/>
        <end position="209"/>
    </location>
</feature>
<protein>
    <recommendedName>
        <fullName evidence="5">Thioredoxin domain-containing protein</fullName>
    </recommendedName>
</protein>
<accession>A0A0A9CYQ0</accession>
<dbReference type="AlphaFoldDB" id="A0A0A9CYQ0"/>
<feature type="compositionally biased region" description="Low complexity" evidence="4">
    <location>
        <begin position="189"/>
        <end position="204"/>
    </location>
</feature>
<dbReference type="GO" id="GO:0006950">
    <property type="term" value="P:response to stress"/>
    <property type="evidence" value="ECO:0007669"/>
    <property type="project" value="UniProtKB-ARBA"/>
</dbReference>
<feature type="repeat" description="TPR" evidence="3">
    <location>
        <begin position="205"/>
        <end position="238"/>
    </location>
</feature>
<dbReference type="PROSITE" id="PS50005">
    <property type="entry name" value="TPR"/>
    <property type="match status" value="1"/>
</dbReference>
<dbReference type="PANTHER" id="PTHR46050:SF29">
    <property type="entry name" value="TPR REPEAT-CONTAINING THIOREDOXIN TTL4"/>
    <property type="match status" value="1"/>
</dbReference>
<dbReference type="InterPro" id="IPR044534">
    <property type="entry name" value="TTL1-4"/>
</dbReference>
<dbReference type="Pfam" id="PF14559">
    <property type="entry name" value="TPR_19"/>
    <property type="match status" value="1"/>
</dbReference>
<evidence type="ECO:0000259" key="5">
    <source>
        <dbReference type="Pfam" id="PF00085"/>
    </source>
</evidence>
<dbReference type="InterPro" id="IPR019734">
    <property type="entry name" value="TPR_rpt"/>
</dbReference>
<dbReference type="InterPro" id="IPR013766">
    <property type="entry name" value="Thioredoxin_domain"/>
</dbReference>
<evidence type="ECO:0000313" key="6">
    <source>
        <dbReference type="EMBL" id="JAD78530.1"/>
    </source>
</evidence>
<dbReference type="SUPFAM" id="SSF52833">
    <property type="entry name" value="Thioredoxin-like"/>
    <property type="match status" value="1"/>
</dbReference>